<dbReference type="Proteomes" id="UP000001542">
    <property type="component" value="Unassembled WGS sequence"/>
</dbReference>
<dbReference type="InParanoid" id="A2EXC6"/>
<dbReference type="EMBL" id="DS113528">
    <property type="protein sequence ID" value="EAY02675.1"/>
    <property type="molecule type" value="Genomic_DNA"/>
</dbReference>
<dbReference type="VEuPathDB" id="TrichDB:TVAG_406520"/>
<name>A2EXC6_TRIV3</name>
<dbReference type="KEGG" id="tva:4760521"/>
<dbReference type="Pfam" id="PF12796">
    <property type="entry name" value="Ank_2"/>
    <property type="match status" value="1"/>
</dbReference>
<dbReference type="eggNOG" id="KOG0504">
    <property type="taxonomic scope" value="Eukaryota"/>
</dbReference>
<proteinExistence type="predicted"/>
<gene>
    <name evidence="2" type="ORF">TVAG_406520</name>
</gene>
<dbReference type="Gene3D" id="1.25.40.20">
    <property type="entry name" value="Ankyrin repeat-containing domain"/>
    <property type="match status" value="1"/>
</dbReference>
<protein>
    <submittedName>
        <fullName evidence="2">Uncharacterized protein</fullName>
    </submittedName>
</protein>
<evidence type="ECO:0000313" key="3">
    <source>
        <dbReference type="Proteomes" id="UP000001542"/>
    </source>
</evidence>
<sequence length="392" mass="44755">MSIDFQQYADNIESWYKDDEFYEIRTIQNFCKILEKAKLSGEQFNIIFLKMVKFFQTEDIVLALKHTNTREKISCNDVYLILDTFFEIFNSEIFASMKKIIQTQIETKPPSKYSKTEDIFWNIYEILDNATKDGDSNTLKQSVDEGYCDIKNSFGENLIFAAANKNNLVLIQSLQKNGAKIDITNKSNETILHKFCQNGNLDGVKFAIKYNSINSETTLNWAPLHFAASNNHANICEFLCNQRSIKKNPENINNETPLDLAISKNNTESIEVLKKYGCTNKQDTDSDKSANEDIIPSDLNVPSRVISPRKQIPEHSRRSANMISEKPIQIPRRSANSEKPIPIPRRSANMISDKPVSITNESSKPTSYKSFAIQRKVFYDGDSSPLVFDSTD</sequence>
<dbReference type="OrthoDB" id="3200163at2759"/>
<dbReference type="SMART" id="SM00248">
    <property type="entry name" value="ANK"/>
    <property type="match status" value="4"/>
</dbReference>
<dbReference type="InterPro" id="IPR028320">
    <property type="entry name" value="iASPP"/>
</dbReference>
<dbReference type="GO" id="GO:0006355">
    <property type="term" value="P:regulation of DNA-templated transcription"/>
    <property type="evidence" value="ECO:0007669"/>
    <property type="project" value="InterPro"/>
</dbReference>
<reference evidence="2" key="1">
    <citation type="submission" date="2006-10" db="EMBL/GenBank/DDBJ databases">
        <authorList>
            <person name="Amadeo P."/>
            <person name="Zhao Q."/>
            <person name="Wortman J."/>
            <person name="Fraser-Liggett C."/>
            <person name="Carlton J."/>
        </authorList>
    </citation>
    <scope>NUCLEOTIDE SEQUENCE</scope>
    <source>
        <strain evidence="2">G3</strain>
    </source>
</reference>
<dbReference type="SUPFAM" id="SSF48403">
    <property type="entry name" value="Ankyrin repeat"/>
    <property type="match status" value="1"/>
</dbReference>
<accession>A2EXC6</accession>
<feature type="compositionally biased region" description="Polar residues" evidence="1">
    <location>
        <begin position="357"/>
        <end position="366"/>
    </location>
</feature>
<dbReference type="InterPro" id="IPR036770">
    <property type="entry name" value="Ankyrin_rpt-contain_sf"/>
</dbReference>
<evidence type="ECO:0000313" key="2">
    <source>
        <dbReference type="EMBL" id="EAY02675.1"/>
    </source>
</evidence>
<dbReference type="PANTHER" id="PTHR24164:SF4">
    <property type="entry name" value="RELA-ASSOCIATED INHIBITOR"/>
    <property type="match status" value="1"/>
</dbReference>
<dbReference type="SMR" id="A2EXC6"/>
<organism evidence="2 3">
    <name type="scientific">Trichomonas vaginalis (strain ATCC PRA-98 / G3)</name>
    <dbReference type="NCBI Taxonomy" id="412133"/>
    <lineage>
        <taxon>Eukaryota</taxon>
        <taxon>Metamonada</taxon>
        <taxon>Parabasalia</taxon>
        <taxon>Trichomonadida</taxon>
        <taxon>Trichomonadidae</taxon>
        <taxon>Trichomonas</taxon>
    </lineage>
</organism>
<feature type="compositionally biased region" description="Basic and acidic residues" evidence="1">
    <location>
        <begin position="282"/>
        <end position="291"/>
    </location>
</feature>
<dbReference type="PANTHER" id="PTHR24164">
    <property type="entry name" value="RELA-ASSOCIATED INHIBITOR"/>
    <property type="match status" value="1"/>
</dbReference>
<dbReference type="InterPro" id="IPR002110">
    <property type="entry name" value="Ankyrin_rpt"/>
</dbReference>
<dbReference type="AlphaFoldDB" id="A2EXC6"/>
<evidence type="ECO:0000256" key="1">
    <source>
        <dbReference type="SAM" id="MobiDB-lite"/>
    </source>
</evidence>
<dbReference type="STRING" id="5722.A2EXC6"/>
<reference evidence="2" key="2">
    <citation type="journal article" date="2007" name="Science">
        <title>Draft genome sequence of the sexually transmitted pathogen Trichomonas vaginalis.</title>
        <authorList>
            <person name="Carlton J.M."/>
            <person name="Hirt R.P."/>
            <person name="Silva J.C."/>
            <person name="Delcher A.L."/>
            <person name="Schatz M."/>
            <person name="Zhao Q."/>
            <person name="Wortman J.R."/>
            <person name="Bidwell S.L."/>
            <person name="Alsmark U.C.M."/>
            <person name="Besteiro S."/>
            <person name="Sicheritz-Ponten T."/>
            <person name="Noel C.J."/>
            <person name="Dacks J.B."/>
            <person name="Foster P.G."/>
            <person name="Simillion C."/>
            <person name="Van de Peer Y."/>
            <person name="Miranda-Saavedra D."/>
            <person name="Barton G.J."/>
            <person name="Westrop G.D."/>
            <person name="Mueller S."/>
            <person name="Dessi D."/>
            <person name="Fiori P.L."/>
            <person name="Ren Q."/>
            <person name="Paulsen I."/>
            <person name="Zhang H."/>
            <person name="Bastida-Corcuera F.D."/>
            <person name="Simoes-Barbosa A."/>
            <person name="Brown M.T."/>
            <person name="Hayes R.D."/>
            <person name="Mukherjee M."/>
            <person name="Okumura C.Y."/>
            <person name="Schneider R."/>
            <person name="Smith A.J."/>
            <person name="Vanacova S."/>
            <person name="Villalvazo M."/>
            <person name="Haas B.J."/>
            <person name="Pertea M."/>
            <person name="Feldblyum T.V."/>
            <person name="Utterback T.R."/>
            <person name="Shu C.L."/>
            <person name="Osoegawa K."/>
            <person name="de Jong P.J."/>
            <person name="Hrdy I."/>
            <person name="Horvathova L."/>
            <person name="Zubacova Z."/>
            <person name="Dolezal P."/>
            <person name="Malik S.B."/>
            <person name="Logsdon J.M. Jr."/>
            <person name="Henze K."/>
            <person name="Gupta A."/>
            <person name="Wang C.C."/>
            <person name="Dunne R.L."/>
            <person name="Upcroft J.A."/>
            <person name="Upcroft P."/>
            <person name="White O."/>
            <person name="Salzberg S.L."/>
            <person name="Tang P."/>
            <person name="Chiu C.-H."/>
            <person name="Lee Y.-S."/>
            <person name="Embley T.M."/>
            <person name="Coombs G.H."/>
            <person name="Mottram J.C."/>
            <person name="Tachezy J."/>
            <person name="Fraser-Liggett C.M."/>
            <person name="Johnson P.J."/>
        </authorList>
    </citation>
    <scope>NUCLEOTIDE SEQUENCE [LARGE SCALE GENOMIC DNA]</scope>
    <source>
        <strain evidence="2">G3</strain>
    </source>
</reference>
<feature type="region of interest" description="Disordered" evidence="1">
    <location>
        <begin position="280"/>
        <end position="366"/>
    </location>
</feature>
<keyword evidence="3" id="KW-1185">Reference proteome</keyword>
<dbReference type="VEuPathDB" id="TrichDB:TVAGG3_0676470"/>